<sequence>GPIEHIDLIRSGGYGSTAYVTFKEPYALETAVLLSGGYHCGSASVHISLGTA</sequence>
<proteinExistence type="predicted"/>
<name>A0A453D9N9_AEGTS</name>
<keyword evidence="2" id="KW-1185">Reference proteome</keyword>
<evidence type="ECO:0008006" key="3">
    <source>
        <dbReference type="Google" id="ProtNLM"/>
    </source>
</evidence>
<reference evidence="1" key="4">
    <citation type="submission" date="2019-03" db="UniProtKB">
        <authorList>
            <consortium name="EnsemblPlants"/>
        </authorList>
    </citation>
    <scope>IDENTIFICATION</scope>
</reference>
<dbReference type="Gramene" id="AET2Gv21149600.7">
    <property type="protein sequence ID" value="AET2Gv21149600.7"/>
    <property type="gene ID" value="AET2Gv21149600"/>
</dbReference>
<evidence type="ECO:0000313" key="1">
    <source>
        <dbReference type="EnsemblPlants" id="AET2Gv21149600.7"/>
    </source>
</evidence>
<reference evidence="2" key="2">
    <citation type="journal article" date="2017" name="Nat. Plants">
        <title>The Aegilops tauschii genome reveals multiple impacts of transposons.</title>
        <authorList>
            <person name="Zhao G."/>
            <person name="Zou C."/>
            <person name="Li K."/>
            <person name="Wang K."/>
            <person name="Li T."/>
            <person name="Gao L."/>
            <person name="Zhang X."/>
            <person name="Wang H."/>
            <person name="Yang Z."/>
            <person name="Liu X."/>
            <person name="Jiang W."/>
            <person name="Mao L."/>
            <person name="Kong X."/>
            <person name="Jiao Y."/>
            <person name="Jia J."/>
        </authorList>
    </citation>
    <scope>NUCLEOTIDE SEQUENCE [LARGE SCALE GENOMIC DNA]</scope>
    <source>
        <strain evidence="2">cv. AL8/78</strain>
    </source>
</reference>
<reference evidence="1" key="3">
    <citation type="journal article" date="2017" name="Nature">
        <title>Genome sequence of the progenitor of the wheat D genome Aegilops tauschii.</title>
        <authorList>
            <person name="Luo M.C."/>
            <person name="Gu Y.Q."/>
            <person name="Puiu D."/>
            <person name="Wang H."/>
            <person name="Twardziok S.O."/>
            <person name="Deal K.R."/>
            <person name="Huo N."/>
            <person name="Zhu T."/>
            <person name="Wang L."/>
            <person name="Wang Y."/>
            <person name="McGuire P.E."/>
            <person name="Liu S."/>
            <person name="Long H."/>
            <person name="Ramasamy R.K."/>
            <person name="Rodriguez J.C."/>
            <person name="Van S.L."/>
            <person name="Yuan L."/>
            <person name="Wang Z."/>
            <person name="Xia Z."/>
            <person name="Xiao L."/>
            <person name="Anderson O.D."/>
            <person name="Ouyang S."/>
            <person name="Liang Y."/>
            <person name="Zimin A.V."/>
            <person name="Pertea G."/>
            <person name="Qi P."/>
            <person name="Bennetzen J.L."/>
            <person name="Dai X."/>
            <person name="Dawson M.W."/>
            <person name="Muller H.G."/>
            <person name="Kugler K."/>
            <person name="Rivarola-Duarte L."/>
            <person name="Spannagl M."/>
            <person name="Mayer K.F.X."/>
            <person name="Lu F.H."/>
            <person name="Bevan M.W."/>
            <person name="Leroy P."/>
            <person name="Li P."/>
            <person name="You F.M."/>
            <person name="Sun Q."/>
            <person name="Liu Z."/>
            <person name="Lyons E."/>
            <person name="Wicker T."/>
            <person name="Salzberg S.L."/>
            <person name="Devos K.M."/>
            <person name="Dvorak J."/>
        </authorList>
    </citation>
    <scope>NUCLEOTIDE SEQUENCE [LARGE SCALE GENOMIC DNA]</scope>
    <source>
        <strain evidence="1">cv. AL8/78</strain>
    </source>
</reference>
<dbReference type="EnsemblPlants" id="AET2Gv21149600.7">
    <property type="protein sequence ID" value="AET2Gv21149600.7"/>
    <property type="gene ID" value="AET2Gv21149600"/>
</dbReference>
<reference evidence="1" key="5">
    <citation type="journal article" date="2021" name="G3 (Bethesda)">
        <title>Aegilops tauschii genome assembly Aet v5.0 features greater sequence contiguity and improved annotation.</title>
        <authorList>
            <person name="Wang L."/>
            <person name="Zhu T."/>
            <person name="Rodriguez J.C."/>
            <person name="Deal K.R."/>
            <person name="Dubcovsky J."/>
            <person name="McGuire P.E."/>
            <person name="Lux T."/>
            <person name="Spannagl M."/>
            <person name="Mayer K.F.X."/>
            <person name="Baldrich P."/>
            <person name="Meyers B.C."/>
            <person name="Huo N."/>
            <person name="Gu Y.Q."/>
            <person name="Zhou H."/>
            <person name="Devos K.M."/>
            <person name="Bennetzen J.L."/>
            <person name="Unver T."/>
            <person name="Budak H."/>
            <person name="Gulick P.J."/>
            <person name="Galiba G."/>
            <person name="Kalapos B."/>
            <person name="Nelson D.R."/>
            <person name="Li P."/>
            <person name="You F.M."/>
            <person name="Luo M.C."/>
            <person name="Dvorak J."/>
        </authorList>
    </citation>
    <scope>NUCLEOTIDE SEQUENCE [LARGE SCALE GENOMIC DNA]</scope>
    <source>
        <strain evidence="1">cv. AL8/78</strain>
    </source>
</reference>
<organism evidence="1 2">
    <name type="scientific">Aegilops tauschii subsp. strangulata</name>
    <name type="common">Goatgrass</name>
    <dbReference type="NCBI Taxonomy" id="200361"/>
    <lineage>
        <taxon>Eukaryota</taxon>
        <taxon>Viridiplantae</taxon>
        <taxon>Streptophyta</taxon>
        <taxon>Embryophyta</taxon>
        <taxon>Tracheophyta</taxon>
        <taxon>Spermatophyta</taxon>
        <taxon>Magnoliopsida</taxon>
        <taxon>Liliopsida</taxon>
        <taxon>Poales</taxon>
        <taxon>Poaceae</taxon>
        <taxon>BOP clade</taxon>
        <taxon>Pooideae</taxon>
        <taxon>Triticodae</taxon>
        <taxon>Triticeae</taxon>
        <taxon>Triticinae</taxon>
        <taxon>Aegilops</taxon>
    </lineage>
</organism>
<accession>A0A453D9N9</accession>
<dbReference type="Proteomes" id="UP000015105">
    <property type="component" value="Chromosome 2D"/>
</dbReference>
<protein>
    <recommendedName>
        <fullName evidence="3">RRM domain-containing protein</fullName>
    </recommendedName>
</protein>
<dbReference type="AlphaFoldDB" id="A0A453D9N9"/>
<evidence type="ECO:0000313" key="2">
    <source>
        <dbReference type="Proteomes" id="UP000015105"/>
    </source>
</evidence>
<reference evidence="2" key="1">
    <citation type="journal article" date="2014" name="Science">
        <title>Ancient hybridizations among the ancestral genomes of bread wheat.</title>
        <authorList>
            <consortium name="International Wheat Genome Sequencing Consortium,"/>
            <person name="Marcussen T."/>
            <person name="Sandve S.R."/>
            <person name="Heier L."/>
            <person name="Spannagl M."/>
            <person name="Pfeifer M."/>
            <person name="Jakobsen K.S."/>
            <person name="Wulff B.B."/>
            <person name="Steuernagel B."/>
            <person name="Mayer K.F."/>
            <person name="Olsen O.A."/>
        </authorList>
    </citation>
    <scope>NUCLEOTIDE SEQUENCE [LARGE SCALE GENOMIC DNA]</scope>
    <source>
        <strain evidence="2">cv. AL8/78</strain>
    </source>
</reference>